<evidence type="ECO:0000313" key="2">
    <source>
        <dbReference type="Proteomes" id="UP000716291"/>
    </source>
</evidence>
<reference evidence="1" key="1">
    <citation type="journal article" date="2020" name="Microb. Genom.">
        <title>Genetic diversity of clinical and environmental Mucorales isolates obtained from an investigation of mucormycosis cases among solid organ transplant recipients.</title>
        <authorList>
            <person name="Nguyen M.H."/>
            <person name="Kaul D."/>
            <person name="Muto C."/>
            <person name="Cheng S.J."/>
            <person name="Richter R.A."/>
            <person name="Bruno V.M."/>
            <person name="Liu G."/>
            <person name="Beyhan S."/>
            <person name="Sundermann A.J."/>
            <person name="Mounaud S."/>
            <person name="Pasculle A.W."/>
            <person name="Nierman W.C."/>
            <person name="Driscoll E."/>
            <person name="Cumbie R."/>
            <person name="Clancy C.J."/>
            <person name="Dupont C.L."/>
        </authorList>
    </citation>
    <scope>NUCLEOTIDE SEQUENCE</scope>
    <source>
        <strain evidence="1">GL11</strain>
    </source>
</reference>
<dbReference type="Proteomes" id="UP000716291">
    <property type="component" value="Unassembled WGS sequence"/>
</dbReference>
<sequence length="145" mass="16658">MWSLKSSGVHRYQFEHGLLHVAPHVQTLFVPSDDCPGHFDDQPLLYCFLTASAWSTCSSRQFRIEQMTLLLDNITSIPFPPASWLFFWKFPNLPEVRSLWFDPSASQYCELCGTEIKASVLAFCSVFRVIYPSLQALVFGLQQFE</sequence>
<gene>
    <name evidence="1" type="ORF">G6F64_009028</name>
</gene>
<name>A0A9P7BPR0_RHIOR</name>
<comment type="caution">
    <text evidence="1">The sequence shown here is derived from an EMBL/GenBank/DDBJ whole genome shotgun (WGS) entry which is preliminary data.</text>
</comment>
<dbReference type="EMBL" id="JAANQT010001575">
    <property type="protein sequence ID" value="KAG1304646.1"/>
    <property type="molecule type" value="Genomic_DNA"/>
</dbReference>
<protein>
    <submittedName>
        <fullName evidence="1">Uncharacterized protein</fullName>
    </submittedName>
</protein>
<dbReference type="AlphaFoldDB" id="A0A9P7BPR0"/>
<accession>A0A9P7BPR0</accession>
<organism evidence="1 2">
    <name type="scientific">Rhizopus oryzae</name>
    <name type="common">Mucormycosis agent</name>
    <name type="synonym">Rhizopus arrhizus var. delemar</name>
    <dbReference type="NCBI Taxonomy" id="64495"/>
    <lineage>
        <taxon>Eukaryota</taxon>
        <taxon>Fungi</taxon>
        <taxon>Fungi incertae sedis</taxon>
        <taxon>Mucoromycota</taxon>
        <taxon>Mucoromycotina</taxon>
        <taxon>Mucoromycetes</taxon>
        <taxon>Mucorales</taxon>
        <taxon>Mucorineae</taxon>
        <taxon>Rhizopodaceae</taxon>
        <taxon>Rhizopus</taxon>
    </lineage>
</organism>
<keyword evidence="2" id="KW-1185">Reference proteome</keyword>
<evidence type="ECO:0000313" key="1">
    <source>
        <dbReference type="EMBL" id="KAG1304646.1"/>
    </source>
</evidence>
<proteinExistence type="predicted"/>
<dbReference type="OrthoDB" id="2287161at2759"/>